<organism evidence="1 2">
    <name type="scientific">Goodea atripinnis</name>
    <dbReference type="NCBI Taxonomy" id="208336"/>
    <lineage>
        <taxon>Eukaryota</taxon>
        <taxon>Metazoa</taxon>
        <taxon>Chordata</taxon>
        <taxon>Craniata</taxon>
        <taxon>Vertebrata</taxon>
        <taxon>Euteleostomi</taxon>
        <taxon>Actinopterygii</taxon>
        <taxon>Neopterygii</taxon>
        <taxon>Teleostei</taxon>
        <taxon>Neoteleostei</taxon>
        <taxon>Acanthomorphata</taxon>
        <taxon>Ovalentaria</taxon>
        <taxon>Atherinomorphae</taxon>
        <taxon>Cyprinodontiformes</taxon>
        <taxon>Goodeidae</taxon>
        <taxon>Goodea</taxon>
    </lineage>
</organism>
<gene>
    <name evidence="1" type="ORF">GOODEAATRI_031931</name>
</gene>
<evidence type="ECO:0000313" key="2">
    <source>
        <dbReference type="Proteomes" id="UP001476798"/>
    </source>
</evidence>
<sequence>MPTPRLMATLLHAPPSAISILVFNRSSRTLNHRCRVRISPPEPGLNPAGDPRSFGVPLRLLWNLAGWTHLPLTLCPSPWRILWPDL</sequence>
<keyword evidence="2" id="KW-1185">Reference proteome</keyword>
<dbReference type="EMBL" id="JAHRIO010075651">
    <property type="protein sequence ID" value="MEQ2183368.1"/>
    <property type="molecule type" value="Genomic_DNA"/>
</dbReference>
<protein>
    <recommendedName>
        <fullName evidence="3">Secreted protein</fullName>
    </recommendedName>
</protein>
<accession>A0ABV0PIX5</accession>
<reference evidence="1 2" key="1">
    <citation type="submission" date="2021-06" db="EMBL/GenBank/DDBJ databases">
        <authorList>
            <person name="Palmer J.M."/>
        </authorList>
    </citation>
    <scope>NUCLEOTIDE SEQUENCE [LARGE SCALE GENOMIC DNA]</scope>
    <source>
        <strain evidence="1 2">GA_2019</strain>
        <tissue evidence="1">Muscle</tissue>
    </source>
</reference>
<comment type="caution">
    <text evidence="1">The sequence shown here is derived from an EMBL/GenBank/DDBJ whole genome shotgun (WGS) entry which is preliminary data.</text>
</comment>
<name>A0ABV0PIX5_9TELE</name>
<dbReference type="Proteomes" id="UP001476798">
    <property type="component" value="Unassembled WGS sequence"/>
</dbReference>
<evidence type="ECO:0000313" key="1">
    <source>
        <dbReference type="EMBL" id="MEQ2183368.1"/>
    </source>
</evidence>
<proteinExistence type="predicted"/>
<evidence type="ECO:0008006" key="3">
    <source>
        <dbReference type="Google" id="ProtNLM"/>
    </source>
</evidence>